<dbReference type="RefSeq" id="WP_284372534.1">
    <property type="nucleotide sequence ID" value="NZ_BSNJ01000004.1"/>
</dbReference>
<comment type="caution">
    <text evidence="1">The sequence shown here is derived from an EMBL/GenBank/DDBJ whole genome shotgun (WGS) entry which is preliminary data.</text>
</comment>
<dbReference type="EMBL" id="BSNJ01000004">
    <property type="protein sequence ID" value="GLQ21209.1"/>
    <property type="molecule type" value="Genomic_DNA"/>
</dbReference>
<dbReference type="Proteomes" id="UP001161390">
    <property type="component" value="Unassembled WGS sequence"/>
</dbReference>
<reference evidence="1" key="1">
    <citation type="journal article" date="2014" name="Int. J. Syst. Evol. Microbiol.">
        <title>Complete genome of a new Firmicutes species belonging to the dominant human colonic microbiota ('Ruminococcus bicirculans') reveals two chromosomes and a selective capacity to utilize plant glucans.</title>
        <authorList>
            <consortium name="NISC Comparative Sequencing Program"/>
            <person name="Wegmann U."/>
            <person name="Louis P."/>
            <person name="Goesmann A."/>
            <person name="Henrissat B."/>
            <person name="Duncan S.H."/>
            <person name="Flint H.J."/>
        </authorList>
    </citation>
    <scope>NUCLEOTIDE SEQUENCE</scope>
    <source>
        <strain evidence="1">NBRC 108216</strain>
    </source>
</reference>
<evidence type="ECO:0008006" key="3">
    <source>
        <dbReference type="Google" id="ProtNLM"/>
    </source>
</evidence>
<dbReference type="SUPFAM" id="SSF52540">
    <property type="entry name" value="P-loop containing nucleoside triphosphate hydrolases"/>
    <property type="match status" value="1"/>
</dbReference>
<evidence type="ECO:0000313" key="1">
    <source>
        <dbReference type="EMBL" id="GLQ21209.1"/>
    </source>
</evidence>
<proteinExistence type="predicted"/>
<keyword evidence="2" id="KW-1185">Reference proteome</keyword>
<name>A0ABQ5V3B0_9PROT</name>
<evidence type="ECO:0000313" key="2">
    <source>
        <dbReference type="Proteomes" id="UP001161390"/>
    </source>
</evidence>
<dbReference type="InterPro" id="IPR027417">
    <property type="entry name" value="P-loop_NTPase"/>
</dbReference>
<protein>
    <recommendedName>
        <fullName evidence="3">KAP NTPase domain-containing protein</fullName>
    </recommendedName>
</protein>
<accession>A0ABQ5V3B0</accession>
<organism evidence="1 2">
    <name type="scientific">Algimonas porphyrae</name>
    <dbReference type="NCBI Taxonomy" id="1128113"/>
    <lineage>
        <taxon>Bacteria</taxon>
        <taxon>Pseudomonadati</taxon>
        <taxon>Pseudomonadota</taxon>
        <taxon>Alphaproteobacteria</taxon>
        <taxon>Maricaulales</taxon>
        <taxon>Robiginitomaculaceae</taxon>
        <taxon>Algimonas</taxon>
    </lineage>
</organism>
<sequence length="582" mass="65927">MDDRLMTNTFIRDFFNDHTNQWKADEGAVFVEGAWGVGKTTFLKATLPKEAIFISLAGKDSRENVLEEIYFRCSPNKSFFYRMFSKAQDVGPKISKYAAVLQFIPISVRLTSEDVQEKIIVLDDFARSVMDSSELVGLVIYLTETLRAKVILSADIEKLPEDFLPLREKVIFRSFKISPPTSHVFDEIVKEKRNVEKLGDLVADAKSDILRIFSRADTSSLRVLKRSLRSSFRLLSSAATREGVHDSILIEAFKQVFLFGLIKYSGESDLGFLHVSESSDDHSDGKYDLSQKFGSEVYISHVSDGTMRSAFVDGDFLPEVVSDELYLQSRKAIGEKIGYVQWRVISSHDTVSDEEILRAIYDVEVLMSNNEIIDAGVIAHLASVFMLMYRIGLYDANYEEIVEKFGTYIDGICGSDDLRGGGALRGSVQRGTGWGGWSFYVLDEYREHFAEVISKIVDSSRGQEAIGSSKDICDLLDRSKTAREFVSGIDGLSKKHNKANGDLLLLVDPREFVEWLMSLSREELGKIFAQENFELNSWKSGDDLNVWRDEVLECLRQLHQDADGSSKYTMERFSRFILKKEI</sequence>
<gene>
    <name evidence="1" type="ORF">GCM10007854_21640</name>
</gene>
<reference evidence="1" key="2">
    <citation type="submission" date="2023-01" db="EMBL/GenBank/DDBJ databases">
        <title>Draft genome sequence of Algimonas porphyrae strain NBRC 108216.</title>
        <authorList>
            <person name="Sun Q."/>
            <person name="Mori K."/>
        </authorList>
    </citation>
    <scope>NUCLEOTIDE SEQUENCE</scope>
    <source>
        <strain evidence="1">NBRC 108216</strain>
    </source>
</reference>